<dbReference type="InterPro" id="IPR000873">
    <property type="entry name" value="AMP-dep_synth/lig_dom"/>
</dbReference>
<name>M4RTQ8_9ALTE</name>
<gene>
    <name evidence="2" type="ORF">C427_3505</name>
</gene>
<dbReference type="InterPro" id="IPR050237">
    <property type="entry name" value="ATP-dep_AMP-bd_enzyme"/>
</dbReference>
<dbReference type="OrthoDB" id="9803968at2"/>
<dbReference type="Pfam" id="PF00501">
    <property type="entry name" value="AMP-binding"/>
    <property type="match status" value="1"/>
</dbReference>
<dbReference type="Proteomes" id="UP000011864">
    <property type="component" value="Chromosome"/>
</dbReference>
<dbReference type="PATRIC" id="fig|1129794.4.peg.3486"/>
<dbReference type="HOGENOM" id="CLU_2233930_0_0_6"/>
<feature type="domain" description="AMP-dependent synthetase/ligase" evidence="1">
    <location>
        <begin position="16"/>
        <end position="95"/>
    </location>
</feature>
<dbReference type="Gene3D" id="3.40.50.980">
    <property type="match status" value="1"/>
</dbReference>
<keyword evidence="3" id="KW-1185">Reference proteome</keyword>
<dbReference type="EMBL" id="CP003837">
    <property type="protein sequence ID" value="AGH45614.1"/>
    <property type="molecule type" value="Genomic_DNA"/>
</dbReference>
<dbReference type="PANTHER" id="PTHR43767">
    <property type="entry name" value="LONG-CHAIN-FATTY-ACID--COA LIGASE"/>
    <property type="match status" value="1"/>
</dbReference>
<evidence type="ECO:0000313" key="2">
    <source>
        <dbReference type="EMBL" id="AGH45614.1"/>
    </source>
</evidence>
<protein>
    <recommendedName>
        <fullName evidence="1">AMP-dependent synthetase/ligase domain-containing protein</fullName>
    </recommendedName>
</protein>
<reference evidence="2 3" key="1">
    <citation type="journal article" date="2013" name="Genome Announc.">
        <title>Complete Genome Sequence of Glaciecola psychrophila Strain 170T.</title>
        <authorList>
            <person name="Yin J."/>
            <person name="Chen J."/>
            <person name="Liu G."/>
            <person name="Yu Y."/>
            <person name="Song L."/>
            <person name="Wang X."/>
            <person name="Qu X."/>
        </authorList>
    </citation>
    <scope>NUCLEOTIDE SEQUENCE [LARGE SCALE GENOMIC DNA]</scope>
    <source>
        <strain evidence="2 3">170</strain>
    </source>
</reference>
<dbReference type="STRING" id="1129794.C427_3505"/>
<dbReference type="PANTHER" id="PTHR43767:SF1">
    <property type="entry name" value="NONRIBOSOMAL PEPTIDE SYNTHASE PES1 (EUROFUNG)-RELATED"/>
    <property type="match status" value="1"/>
</dbReference>
<dbReference type="SUPFAM" id="SSF56801">
    <property type="entry name" value="Acetyl-CoA synthetase-like"/>
    <property type="match status" value="1"/>
</dbReference>
<sequence length="105" mass="11954">MLGNLYLNGRLTDRSDFESSSKKLAAVLQIQGVVEGDTIAVLMRNDVRYLEVIQACRYLGSYFVPLNWHSVATEIQHIMEDSGAKVLIAHKDLVHQFDEQMLPKY</sequence>
<evidence type="ECO:0000313" key="3">
    <source>
        <dbReference type="Proteomes" id="UP000011864"/>
    </source>
</evidence>
<dbReference type="AlphaFoldDB" id="M4RTQ8"/>
<proteinExistence type="predicted"/>
<accession>M4RTQ8</accession>
<dbReference type="eggNOG" id="COG0318">
    <property type="taxonomic scope" value="Bacteria"/>
</dbReference>
<dbReference type="KEGG" id="gps:C427_3505"/>
<dbReference type="RefSeq" id="WP_015431007.1">
    <property type="nucleotide sequence ID" value="NC_020514.1"/>
</dbReference>
<evidence type="ECO:0000259" key="1">
    <source>
        <dbReference type="Pfam" id="PF00501"/>
    </source>
</evidence>
<organism evidence="2 3">
    <name type="scientific">Paraglaciecola psychrophila 170</name>
    <dbReference type="NCBI Taxonomy" id="1129794"/>
    <lineage>
        <taxon>Bacteria</taxon>
        <taxon>Pseudomonadati</taxon>
        <taxon>Pseudomonadota</taxon>
        <taxon>Gammaproteobacteria</taxon>
        <taxon>Alteromonadales</taxon>
        <taxon>Alteromonadaceae</taxon>
        <taxon>Paraglaciecola</taxon>
    </lineage>
</organism>